<proteinExistence type="predicted"/>
<reference evidence="2" key="1">
    <citation type="journal article" date="2019" name="Int. J. Syst. Evol. Microbiol.">
        <title>The Global Catalogue of Microorganisms (GCM) 10K type strain sequencing project: providing services to taxonomists for standard genome sequencing and annotation.</title>
        <authorList>
            <consortium name="The Broad Institute Genomics Platform"/>
            <consortium name="The Broad Institute Genome Sequencing Center for Infectious Disease"/>
            <person name="Wu L."/>
            <person name="Ma J."/>
        </authorList>
    </citation>
    <scope>NUCLEOTIDE SEQUENCE [LARGE SCALE GENOMIC DNA]</scope>
    <source>
        <strain evidence="2">JCM 4737</strain>
    </source>
</reference>
<protein>
    <submittedName>
        <fullName evidence="1">Uncharacterized protein</fullName>
    </submittedName>
</protein>
<organism evidence="1 2">
    <name type="scientific">Streptomyces chryseus</name>
    <dbReference type="NCBI Taxonomy" id="68186"/>
    <lineage>
        <taxon>Bacteria</taxon>
        <taxon>Bacillati</taxon>
        <taxon>Actinomycetota</taxon>
        <taxon>Actinomycetes</taxon>
        <taxon>Kitasatosporales</taxon>
        <taxon>Streptomycetaceae</taxon>
        <taxon>Streptomyces</taxon>
    </lineage>
</organism>
<evidence type="ECO:0000313" key="1">
    <source>
        <dbReference type="EMBL" id="GHA95293.1"/>
    </source>
</evidence>
<sequence length="281" mass="31152">MPDDIDALVRMGEAAVPRLQQIRRQGPGRLRAPALRALADVSGSRDFDAKDLGAVERLIRTKLLDERPVTIPTAGRWIAFPADQLDTVVSVWGLHDLRAATTAMGLSAATVAPDTADFTTADGSSATAYRVFITPEFKNWRLLYGNSFLDQLGGHELAEKASEQCSEAHFYTIDPYHNADVWWVARNGEVVRGYATYGDPEWVGDPLPFEVEFIEMDEDDLWYDPYFAEKYSEGVTDAHKAAEELSVEPGPVRERDTHGHGWLATTHPDVPTSHFKGALPI</sequence>
<gene>
    <name evidence="1" type="ORF">GCM10010346_17650</name>
</gene>
<dbReference type="Proteomes" id="UP000599437">
    <property type="component" value="Unassembled WGS sequence"/>
</dbReference>
<accession>A0ABQ3DI40</accession>
<dbReference type="RefSeq" id="WP_229843402.1">
    <property type="nucleotide sequence ID" value="NZ_BMVO01000003.1"/>
</dbReference>
<name>A0ABQ3DI40_9ACTN</name>
<dbReference type="EMBL" id="BMVO01000003">
    <property type="protein sequence ID" value="GHA95293.1"/>
    <property type="molecule type" value="Genomic_DNA"/>
</dbReference>
<evidence type="ECO:0000313" key="2">
    <source>
        <dbReference type="Proteomes" id="UP000599437"/>
    </source>
</evidence>
<comment type="caution">
    <text evidence="1">The sequence shown here is derived from an EMBL/GenBank/DDBJ whole genome shotgun (WGS) entry which is preliminary data.</text>
</comment>
<keyword evidence="2" id="KW-1185">Reference proteome</keyword>